<dbReference type="InterPro" id="IPR016054">
    <property type="entry name" value="LY6_UPA_recep-like"/>
</dbReference>
<accession>A0AAV7V0G1</accession>
<evidence type="ECO:0000256" key="1">
    <source>
        <dbReference type="ARBA" id="ARBA00004236"/>
    </source>
</evidence>
<feature type="domain" description="UPAR/Ly6" evidence="7">
    <location>
        <begin position="75"/>
        <end position="154"/>
    </location>
</feature>
<keyword evidence="2" id="KW-1003">Cell membrane</keyword>
<dbReference type="AlphaFoldDB" id="A0AAV7V0G1"/>
<dbReference type="InterPro" id="IPR035076">
    <property type="entry name" value="Toxin/TOLIP"/>
</dbReference>
<evidence type="ECO:0000313" key="9">
    <source>
        <dbReference type="Proteomes" id="UP001066276"/>
    </source>
</evidence>
<evidence type="ECO:0000256" key="3">
    <source>
        <dbReference type="ARBA" id="ARBA00022729"/>
    </source>
</evidence>
<evidence type="ECO:0000256" key="5">
    <source>
        <dbReference type="ARBA" id="ARBA00023180"/>
    </source>
</evidence>
<dbReference type="Gene3D" id="2.10.60.10">
    <property type="entry name" value="CD59"/>
    <property type="match status" value="1"/>
</dbReference>
<dbReference type="Pfam" id="PF00087">
    <property type="entry name" value="Toxin_TOLIP"/>
    <property type="match status" value="1"/>
</dbReference>
<proteinExistence type="predicted"/>
<dbReference type="InterPro" id="IPR045860">
    <property type="entry name" value="Snake_toxin-like_sf"/>
</dbReference>
<gene>
    <name evidence="8" type="ORF">NDU88_003941</name>
</gene>
<dbReference type="GO" id="GO:0005886">
    <property type="term" value="C:plasma membrane"/>
    <property type="evidence" value="ECO:0007669"/>
    <property type="project" value="UniProtKB-SubCell"/>
</dbReference>
<dbReference type="SUPFAM" id="SSF57302">
    <property type="entry name" value="Snake toxin-like"/>
    <property type="match status" value="1"/>
</dbReference>
<sequence>MKAPSILLLAAALFQATGQSIAKEEIIDAWRTIDVLTALEVAEATRATEATKATKPTNAEGPANKVKINIKATTLRCYTCDQETSNDKCQTISNCTVPNKICQTTVATSSSGTITSKNCASSCVPTNDEINGISFSISCCTTDLCNTNQAPCMKSSHLSLGISACFIAAFFWFSF</sequence>
<dbReference type="Proteomes" id="UP001066276">
    <property type="component" value="Chromosome 2_2"/>
</dbReference>
<keyword evidence="4" id="KW-0472">Membrane</keyword>
<dbReference type="InterPro" id="IPR018363">
    <property type="entry name" value="CD59_antigen_CS"/>
</dbReference>
<dbReference type="PROSITE" id="PS00983">
    <property type="entry name" value="LY6_UPAR"/>
    <property type="match status" value="1"/>
</dbReference>
<dbReference type="PANTHER" id="PTHR16983:SF10">
    <property type="entry name" value="PROTEIN QUIVER"/>
    <property type="match status" value="1"/>
</dbReference>
<dbReference type="FunFam" id="2.10.60.10:FF:000003">
    <property type="entry name" value="lymphocyte antigen 6E isoform X1"/>
    <property type="match status" value="1"/>
</dbReference>
<keyword evidence="5" id="KW-0325">Glycoprotein</keyword>
<reference evidence="8" key="1">
    <citation type="journal article" date="2022" name="bioRxiv">
        <title>Sequencing and chromosome-scale assembly of the giantPleurodeles waltlgenome.</title>
        <authorList>
            <person name="Brown T."/>
            <person name="Elewa A."/>
            <person name="Iarovenko S."/>
            <person name="Subramanian E."/>
            <person name="Araus A.J."/>
            <person name="Petzold A."/>
            <person name="Susuki M."/>
            <person name="Suzuki K.-i.T."/>
            <person name="Hayashi T."/>
            <person name="Toyoda A."/>
            <person name="Oliveira C."/>
            <person name="Osipova E."/>
            <person name="Leigh N.D."/>
            <person name="Simon A."/>
            <person name="Yun M.H."/>
        </authorList>
    </citation>
    <scope>NUCLEOTIDE SEQUENCE</scope>
    <source>
        <strain evidence="8">20211129_DDA</strain>
        <tissue evidence="8">Liver</tissue>
    </source>
</reference>
<dbReference type="PANTHER" id="PTHR16983">
    <property type="entry name" value="UPAR/LY6 DOMAIN-CONTAINING PROTEIN"/>
    <property type="match status" value="1"/>
</dbReference>
<evidence type="ECO:0000256" key="4">
    <source>
        <dbReference type="ARBA" id="ARBA00023136"/>
    </source>
</evidence>
<name>A0AAV7V0G1_PLEWA</name>
<feature type="signal peptide" evidence="6">
    <location>
        <begin position="1"/>
        <end position="22"/>
    </location>
</feature>
<keyword evidence="9" id="KW-1185">Reference proteome</keyword>
<organism evidence="8 9">
    <name type="scientific">Pleurodeles waltl</name>
    <name type="common">Iberian ribbed newt</name>
    <dbReference type="NCBI Taxonomy" id="8319"/>
    <lineage>
        <taxon>Eukaryota</taxon>
        <taxon>Metazoa</taxon>
        <taxon>Chordata</taxon>
        <taxon>Craniata</taxon>
        <taxon>Vertebrata</taxon>
        <taxon>Euteleostomi</taxon>
        <taxon>Amphibia</taxon>
        <taxon>Batrachia</taxon>
        <taxon>Caudata</taxon>
        <taxon>Salamandroidea</taxon>
        <taxon>Salamandridae</taxon>
        <taxon>Pleurodelinae</taxon>
        <taxon>Pleurodeles</taxon>
    </lineage>
</organism>
<dbReference type="SMART" id="SM00134">
    <property type="entry name" value="LU"/>
    <property type="match status" value="1"/>
</dbReference>
<keyword evidence="3 6" id="KW-0732">Signal</keyword>
<dbReference type="EMBL" id="JANPWB010000004">
    <property type="protein sequence ID" value="KAJ1194653.1"/>
    <property type="molecule type" value="Genomic_DNA"/>
</dbReference>
<feature type="chain" id="PRO_5043485118" description="UPAR/Ly6 domain-containing protein" evidence="6">
    <location>
        <begin position="23"/>
        <end position="175"/>
    </location>
</feature>
<evidence type="ECO:0000256" key="2">
    <source>
        <dbReference type="ARBA" id="ARBA00022475"/>
    </source>
</evidence>
<evidence type="ECO:0000313" key="8">
    <source>
        <dbReference type="EMBL" id="KAJ1194653.1"/>
    </source>
</evidence>
<evidence type="ECO:0000256" key="6">
    <source>
        <dbReference type="SAM" id="SignalP"/>
    </source>
</evidence>
<dbReference type="InterPro" id="IPR051110">
    <property type="entry name" value="Ly-6/neurotoxin-like_GPI-ap"/>
</dbReference>
<comment type="caution">
    <text evidence="8">The sequence shown here is derived from an EMBL/GenBank/DDBJ whole genome shotgun (WGS) entry which is preliminary data.</text>
</comment>
<protein>
    <recommendedName>
        <fullName evidence="7">UPAR/Ly6 domain-containing protein</fullName>
    </recommendedName>
</protein>
<comment type="subcellular location">
    <subcellularLocation>
        <location evidence="1">Cell membrane</location>
    </subcellularLocation>
</comment>
<evidence type="ECO:0000259" key="7">
    <source>
        <dbReference type="SMART" id="SM00134"/>
    </source>
</evidence>